<dbReference type="InterPro" id="IPR053781">
    <property type="entry name" value="F-box_AtFBL13-like"/>
</dbReference>
<dbReference type="Proteomes" id="UP000188268">
    <property type="component" value="Unassembled WGS sequence"/>
</dbReference>
<name>A0A1R3J1Q8_COCAP</name>
<dbReference type="OrthoDB" id="819388at2759"/>
<dbReference type="OMA" id="CINTWIC"/>
<dbReference type="InterPro" id="IPR001810">
    <property type="entry name" value="F-box_dom"/>
</dbReference>
<proteinExistence type="predicted"/>
<dbReference type="PANTHER" id="PTHR31900">
    <property type="entry name" value="F-BOX/RNI SUPERFAMILY PROTEIN-RELATED"/>
    <property type="match status" value="1"/>
</dbReference>
<accession>A0A1R3J1Q8</accession>
<dbReference type="CDD" id="cd22160">
    <property type="entry name" value="F-box_AtFBL13-like"/>
    <property type="match status" value="1"/>
</dbReference>
<dbReference type="STRING" id="210143.A0A1R3J1Q8"/>
<protein>
    <recommendedName>
        <fullName evidence="1">F-box domain-containing protein</fullName>
    </recommendedName>
</protein>
<dbReference type="AlphaFoldDB" id="A0A1R3J1Q8"/>
<dbReference type="Gramene" id="OMO88764">
    <property type="protein sequence ID" value="OMO88764"/>
    <property type="gene ID" value="CCACVL1_08220"/>
</dbReference>
<feature type="domain" description="F-box" evidence="1">
    <location>
        <begin position="16"/>
        <end position="64"/>
    </location>
</feature>
<organism evidence="2 3">
    <name type="scientific">Corchorus capsularis</name>
    <name type="common">Jute</name>
    <dbReference type="NCBI Taxonomy" id="210143"/>
    <lineage>
        <taxon>Eukaryota</taxon>
        <taxon>Viridiplantae</taxon>
        <taxon>Streptophyta</taxon>
        <taxon>Embryophyta</taxon>
        <taxon>Tracheophyta</taxon>
        <taxon>Spermatophyta</taxon>
        <taxon>Magnoliopsida</taxon>
        <taxon>eudicotyledons</taxon>
        <taxon>Gunneridae</taxon>
        <taxon>Pentapetalae</taxon>
        <taxon>rosids</taxon>
        <taxon>malvids</taxon>
        <taxon>Malvales</taxon>
        <taxon>Malvaceae</taxon>
        <taxon>Grewioideae</taxon>
        <taxon>Apeibeae</taxon>
        <taxon>Corchorus</taxon>
    </lineage>
</organism>
<dbReference type="Pfam" id="PF24758">
    <property type="entry name" value="LRR_At5g56370"/>
    <property type="match status" value="1"/>
</dbReference>
<dbReference type="Gene3D" id="1.20.1280.50">
    <property type="match status" value="1"/>
</dbReference>
<evidence type="ECO:0000313" key="2">
    <source>
        <dbReference type="EMBL" id="OMO88764.1"/>
    </source>
</evidence>
<dbReference type="EMBL" id="AWWV01008917">
    <property type="protein sequence ID" value="OMO88764.1"/>
    <property type="molecule type" value="Genomic_DNA"/>
</dbReference>
<reference evidence="2 3" key="1">
    <citation type="submission" date="2013-09" db="EMBL/GenBank/DDBJ databases">
        <title>Corchorus capsularis genome sequencing.</title>
        <authorList>
            <person name="Alam M."/>
            <person name="Haque M.S."/>
            <person name="Islam M.S."/>
            <person name="Emdad E.M."/>
            <person name="Islam M.M."/>
            <person name="Ahmed B."/>
            <person name="Halim A."/>
            <person name="Hossen Q.M.M."/>
            <person name="Hossain M.Z."/>
            <person name="Ahmed R."/>
            <person name="Khan M.M."/>
            <person name="Islam R."/>
            <person name="Rashid M.M."/>
            <person name="Khan S.A."/>
            <person name="Rahman M.S."/>
            <person name="Alam M."/>
        </authorList>
    </citation>
    <scope>NUCLEOTIDE SEQUENCE [LARGE SCALE GENOMIC DNA]</scope>
    <source>
        <strain evidence="3">cv. CVL-1</strain>
        <tissue evidence="2">Whole seedling</tissue>
    </source>
</reference>
<gene>
    <name evidence="2" type="ORF">CCACVL1_08220</name>
</gene>
<evidence type="ECO:0000313" key="3">
    <source>
        <dbReference type="Proteomes" id="UP000188268"/>
    </source>
</evidence>
<keyword evidence="3" id="KW-1185">Reference proteome</keyword>
<dbReference type="InterPro" id="IPR055411">
    <property type="entry name" value="LRR_FXL15/At3g58940/PEG3-like"/>
</dbReference>
<sequence>MADSTSLSSKRFKADEDRISNLPDALIHRILSFLPTKMVVATSLLSKRWVSVWASVPALDFQDSSLCRSCPEAKMKFMQLVYNAMLRNKSGSIETFRLHCNSTYGHSCINTWICSAVVDRALYLQEADIAVSKAAAGEESLLLKLPSGLFSVKTRKILKLEGDVTVDLRGGGPISLPSLKILHLRLVNYANDESLGSLLSGCVVLQELVIVSHKKMNLNISSSTLVHLSLTHLAASCKVHIDAPALKQLIYVKNLFNYLKADIHAGGLICTGGATWLFQALSNNVRSLQLHSNKIINLSSAEDYGNMHQIRFVFRFKVLHSQEVVDDVKVLGDVSALIQLKA</sequence>
<dbReference type="PANTHER" id="PTHR31900:SF34">
    <property type="entry name" value="EMB|CAB62440.1-RELATED"/>
    <property type="match status" value="1"/>
</dbReference>
<comment type="caution">
    <text evidence="2">The sequence shown here is derived from an EMBL/GenBank/DDBJ whole genome shotgun (WGS) entry which is preliminary data.</text>
</comment>
<dbReference type="InterPro" id="IPR050232">
    <property type="entry name" value="FBL13/AtMIF1-like"/>
</dbReference>
<dbReference type="InterPro" id="IPR036047">
    <property type="entry name" value="F-box-like_dom_sf"/>
</dbReference>
<evidence type="ECO:0000259" key="1">
    <source>
        <dbReference type="PROSITE" id="PS50181"/>
    </source>
</evidence>
<dbReference type="PROSITE" id="PS50181">
    <property type="entry name" value="FBOX"/>
    <property type="match status" value="1"/>
</dbReference>
<dbReference type="Pfam" id="PF00646">
    <property type="entry name" value="F-box"/>
    <property type="match status" value="1"/>
</dbReference>
<dbReference type="SUPFAM" id="SSF81383">
    <property type="entry name" value="F-box domain"/>
    <property type="match status" value="1"/>
</dbReference>